<feature type="non-terminal residue" evidence="12">
    <location>
        <position position="1211"/>
    </location>
</feature>
<comment type="subcellular location">
    <subcellularLocation>
        <location evidence="1">Nucleus</location>
    </subcellularLocation>
</comment>
<dbReference type="AlphaFoldDB" id="A0A1E4RP75"/>
<feature type="compositionally biased region" description="Polar residues" evidence="10">
    <location>
        <begin position="1179"/>
        <end position="1188"/>
    </location>
</feature>
<dbReference type="GO" id="GO:0003677">
    <property type="term" value="F:DNA binding"/>
    <property type="evidence" value="ECO:0007669"/>
    <property type="project" value="TreeGrafter"/>
</dbReference>
<feature type="compositionally biased region" description="Acidic residues" evidence="10">
    <location>
        <begin position="32"/>
        <end position="46"/>
    </location>
</feature>
<keyword evidence="6" id="KW-0234">DNA repair</keyword>
<evidence type="ECO:0000313" key="12">
    <source>
        <dbReference type="EMBL" id="ODV69059.1"/>
    </source>
</evidence>
<feature type="compositionally biased region" description="Basic residues" evidence="10">
    <location>
        <begin position="1018"/>
        <end position="1027"/>
    </location>
</feature>
<dbReference type="PANTHER" id="PTHR22940:SF4">
    <property type="entry name" value="PROTEIN TIMELESS HOMOLOG"/>
    <property type="match status" value="1"/>
</dbReference>
<proteinExistence type="inferred from homology"/>
<gene>
    <name evidence="12" type="ORF">HYPBUDRAFT_87176</name>
</gene>
<dbReference type="GO" id="GO:0043111">
    <property type="term" value="P:replication fork arrest"/>
    <property type="evidence" value="ECO:0007669"/>
    <property type="project" value="TreeGrafter"/>
</dbReference>
<dbReference type="Pfam" id="PF04821">
    <property type="entry name" value="TIMELESS"/>
    <property type="match status" value="1"/>
</dbReference>
<sequence length="1211" mass="139099">ERFYAADEGSDLDDFIDFSDEDQVNHALTNPIDEEVEDGVEEESEPEDRVTKLNKQLKPNEDYTLKVLKAHISILVTAVGGPDHTSPIQPPPYKLGPEALGCLKDIKRWLRSVDTNNDSFDVALAIYEVGLVVNDLIVILCDWEKKNSNKKNISISSYQNTLLHKISLVCLELLVQLTWPHELNKNLTENQKKNFNSLRKAQLVYKKNILSYQNGQTFKAVLRLALPALQQEKYERDARDSQILKLVVFFIRNVLYLEPADLTIIKKSNSKIGNYNNLPSNVSIDDISLSNVISCYSKNKVLKFLLTLASGLEKDFVADIYGPGILESISLLIKGVKVKDLLTLPSSTKPSSNEELSNQQNPIPLSASVSGLQLKDLLKEESKRKKQQSENMSSRHGRFGSLLSIKNDDSSSYVVSGQEALLNNHHTFEKLDKSKKWKAKTSFRYDSDKFVQTTPVILSGNASLLLNNFVEMLLSSGGFNNLVKCTATVFDNSSLSFSDTNTLSSIDQADRANYFATVAWFFEYKRERNNKFISSNKTPMDDEGPLDYGSVGEGLRDKNFVLIGRYMRESFGSKDWNSLHVALICLRELLLLSYSIFSNVSKKQLETNIDYDEENEETLDQKDLAEAIIRKLFSEADYVSLLHQIPHSAFKHSPDYLKVVVSVIHILLKSFENFANEDVKVYMRSKRRSKKKLLQEHEEIDLEDDLDESNLVIQERKLDFSKTEAKFFHKDIVTTHITFLSRFDDLNDTEIKMALSYFRKLFVVRKDFTGLYRLDFMFMLYRLRNGLPRLSSLRKSVDEFIHYFMKKFQPAFERFPNPIEILFPRFEDLDTKSYLATGELYGDDIDYGNAEEGNNESREEPGYVEEWIPEPKKAKDLIFKEHLEREKQIETLVACLYQNEKEWLIIWVIKELKRILSDRVLDNSVDVLLPSPIIRRLLVNDGHLRLLLQELGFKLPEFQNEPTVLLRENNNSILDTNIKLLEFVFDRVRNGERDPAVFDKLTNKKKSVEKKQKDPSKQRKRRQRRRRSNSDLEEEESLDSKLENRYDPLAKLKSKAMVSLSDDESDDEKENEFFQREEKLRNLLEESGGIVNAEQLEAFKKAWKDYEQTGTSTSEAASLFVTDNDLNDMTSPIKSFSKPIKPVLRPNSSDFEDSTAIRDSGSDSSPTSSPNSKKGSETMAASISNTESIDNDEYERNSRKRRLPVSDSEDE</sequence>
<dbReference type="InterPro" id="IPR006906">
    <property type="entry name" value="Timeless_N"/>
</dbReference>
<keyword evidence="7" id="KW-0539">Nucleus</keyword>
<feature type="region of interest" description="Disordered" evidence="10">
    <location>
        <begin position="999"/>
        <end position="1040"/>
    </location>
</feature>
<feature type="region of interest" description="Disordered" evidence="10">
    <location>
        <begin position="28"/>
        <end position="51"/>
    </location>
</feature>
<evidence type="ECO:0000256" key="7">
    <source>
        <dbReference type="ARBA" id="ARBA00023242"/>
    </source>
</evidence>
<feature type="compositionally biased region" description="Low complexity" evidence="10">
    <location>
        <begin position="1162"/>
        <end position="1173"/>
    </location>
</feature>
<evidence type="ECO:0000256" key="2">
    <source>
        <dbReference type="ARBA" id="ARBA00008174"/>
    </source>
</evidence>
<dbReference type="PROSITE" id="PS51231">
    <property type="entry name" value="DAD"/>
    <property type="match status" value="1"/>
</dbReference>
<evidence type="ECO:0000256" key="3">
    <source>
        <dbReference type="ARBA" id="ARBA00021529"/>
    </source>
</evidence>
<dbReference type="GO" id="GO:0006281">
    <property type="term" value="P:DNA repair"/>
    <property type="evidence" value="ECO:0007669"/>
    <property type="project" value="UniProtKB-KW"/>
</dbReference>
<evidence type="ECO:0000256" key="6">
    <source>
        <dbReference type="ARBA" id="ARBA00023204"/>
    </source>
</evidence>
<evidence type="ECO:0000313" key="13">
    <source>
        <dbReference type="Proteomes" id="UP000095085"/>
    </source>
</evidence>
<evidence type="ECO:0000256" key="4">
    <source>
        <dbReference type="ARBA" id="ARBA00022763"/>
    </source>
</evidence>
<dbReference type="RefSeq" id="XP_020078126.1">
    <property type="nucleotide sequence ID" value="XM_020223797.1"/>
</dbReference>
<dbReference type="Proteomes" id="UP000095085">
    <property type="component" value="Unassembled WGS sequence"/>
</dbReference>
<evidence type="ECO:0000259" key="11">
    <source>
        <dbReference type="PROSITE" id="PS51231"/>
    </source>
</evidence>
<dbReference type="InterPro" id="IPR044998">
    <property type="entry name" value="Timeless"/>
</dbReference>
<keyword evidence="8" id="KW-0469">Meiosis</keyword>
<dbReference type="GO" id="GO:0051321">
    <property type="term" value="P:meiotic cell cycle"/>
    <property type="evidence" value="ECO:0007669"/>
    <property type="project" value="UniProtKB-KW"/>
</dbReference>
<dbReference type="PANTHER" id="PTHR22940">
    <property type="entry name" value="TIMEOUT/TIMELESS-2"/>
    <property type="match status" value="1"/>
</dbReference>
<organism evidence="12 13">
    <name type="scientific">Hyphopichia burtonii NRRL Y-1933</name>
    <dbReference type="NCBI Taxonomy" id="984485"/>
    <lineage>
        <taxon>Eukaryota</taxon>
        <taxon>Fungi</taxon>
        <taxon>Dikarya</taxon>
        <taxon>Ascomycota</taxon>
        <taxon>Saccharomycotina</taxon>
        <taxon>Pichiomycetes</taxon>
        <taxon>Debaryomycetaceae</taxon>
        <taxon>Hyphopichia</taxon>
    </lineage>
</organism>
<dbReference type="InterPro" id="IPR014767">
    <property type="entry name" value="DAD_dom"/>
</dbReference>
<dbReference type="OrthoDB" id="310853at2759"/>
<accession>A0A1E4RP75</accession>
<dbReference type="STRING" id="984485.A0A1E4RP75"/>
<feature type="non-terminal residue" evidence="12">
    <location>
        <position position="1"/>
    </location>
</feature>
<evidence type="ECO:0000256" key="8">
    <source>
        <dbReference type="ARBA" id="ARBA00023254"/>
    </source>
</evidence>
<evidence type="ECO:0000256" key="9">
    <source>
        <dbReference type="ARBA" id="ARBA00023306"/>
    </source>
</evidence>
<dbReference type="GO" id="GO:0031298">
    <property type="term" value="C:replication fork protection complex"/>
    <property type="evidence" value="ECO:0007669"/>
    <property type="project" value="TreeGrafter"/>
</dbReference>
<protein>
    <recommendedName>
        <fullName evidence="3">Topoisomerase 1-associated factor 1</fullName>
    </recommendedName>
</protein>
<feature type="domain" description="DAD" evidence="11">
    <location>
        <begin position="991"/>
        <end position="1023"/>
    </location>
</feature>
<name>A0A1E4RP75_9ASCO</name>
<dbReference type="GO" id="GO:0000076">
    <property type="term" value="P:DNA replication checkpoint signaling"/>
    <property type="evidence" value="ECO:0007669"/>
    <property type="project" value="TreeGrafter"/>
</dbReference>
<dbReference type="EMBL" id="KV454539">
    <property type="protein sequence ID" value="ODV69059.1"/>
    <property type="molecule type" value="Genomic_DNA"/>
</dbReference>
<comment type="similarity">
    <text evidence="2">Belongs to the timeless family.</text>
</comment>
<keyword evidence="5" id="KW-0236">DNA replication inhibitor</keyword>
<reference evidence="13" key="1">
    <citation type="submission" date="2016-05" db="EMBL/GenBank/DDBJ databases">
        <title>Comparative genomics of biotechnologically important yeasts.</title>
        <authorList>
            <consortium name="DOE Joint Genome Institute"/>
            <person name="Riley R."/>
            <person name="Haridas S."/>
            <person name="Wolfe K.H."/>
            <person name="Lopes M.R."/>
            <person name="Hittinger C.T."/>
            <person name="Goker M."/>
            <person name="Salamov A."/>
            <person name="Wisecaver J."/>
            <person name="Long T.M."/>
            <person name="Aerts A.L."/>
            <person name="Barry K."/>
            <person name="Choi C."/>
            <person name="Clum A."/>
            <person name="Coughlan A.Y."/>
            <person name="Deshpande S."/>
            <person name="Douglass A.P."/>
            <person name="Hanson S.J."/>
            <person name="Klenk H.-P."/>
            <person name="Labutti K."/>
            <person name="Lapidus A."/>
            <person name="Lindquist E."/>
            <person name="Lipzen A."/>
            <person name="Meier-Kolthoff J.P."/>
            <person name="Ohm R.A."/>
            <person name="Otillar R.P."/>
            <person name="Pangilinan J."/>
            <person name="Peng Y."/>
            <person name="Rokas A."/>
            <person name="Rosa C.A."/>
            <person name="Scheuner C."/>
            <person name="Sibirny A.A."/>
            <person name="Slot J.C."/>
            <person name="Stielow J.B."/>
            <person name="Sun H."/>
            <person name="Kurtzman C.P."/>
            <person name="Blackwell M."/>
            <person name="Grigoriev I.V."/>
            <person name="Jeffries T.W."/>
        </authorList>
    </citation>
    <scope>NUCLEOTIDE SEQUENCE [LARGE SCALE GENOMIC DNA]</scope>
    <source>
        <strain evidence="13">NRRL Y-1933</strain>
    </source>
</reference>
<feature type="region of interest" description="Disordered" evidence="10">
    <location>
        <begin position="1128"/>
        <end position="1211"/>
    </location>
</feature>
<evidence type="ECO:0000256" key="10">
    <source>
        <dbReference type="SAM" id="MobiDB-lite"/>
    </source>
</evidence>
<dbReference type="GeneID" id="30998346"/>
<keyword evidence="4" id="KW-0227">DNA damage</keyword>
<evidence type="ECO:0000256" key="1">
    <source>
        <dbReference type="ARBA" id="ARBA00004123"/>
    </source>
</evidence>
<keyword evidence="9" id="KW-0131">Cell cycle</keyword>
<keyword evidence="13" id="KW-1185">Reference proteome</keyword>
<evidence type="ECO:0000256" key="5">
    <source>
        <dbReference type="ARBA" id="ARBA00022880"/>
    </source>
</evidence>